<dbReference type="RefSeq" id="WP_322134730.1">
    <property type="nucleotide sequence ID" value="NZ_CP085036.1"/>
</dbReference>
<reference evidence="2 3" key="1">
    <citation type="submission" date="2023-04" db="EMBL/GenBank/DDBJ databases">
        <title>Genome Encyclopedia of Bacteria and Archaea VI: Functional Genomics of Type Strains.</title>
        <authorList>
            <person name="Whitman W."/>
        </authorList>
    </citation>
    <scope>NUCLEOTIDE SEQUENCE [LARGE SCALE GENOMIC DNA]</scope>
    <source>
        <strain evidence="2 3">SG_E_30_P1</strain>
    </source>
</reference>
<gene>
    <name evidence="2" type="ORF">M2152_002635</name>
</gene>
<dbReference type="Gene3D" id="3.10.450.50">
    <property type="match status" value="1"/>
</dbReference>
<evidence type="ECO:0000313" key="3">
    <source>
        <dbReference type="Proteomes" id="UP001160142"/>
    </source>
</evidence>
<feature type="domain" description="DUF4440" evidence="1">
    <location>
        <begin position="15"/>
        <end position="119"/>
    </location>
</feature>
<accession>A0ABT6KSH7</accession>
<sequence length="149" mass="16819">MTAWTWDDELASHLAERFRGWTDCNGTGDMQSLSGYLHPDFLYVSVFGHRYNKQSYLDLAGSLRDGAFYIIHRTSARRLGNVAELDGEYFTHSITADGADLTAHTRFTGTWVLEGDEWVCLTHHGTFYEPPSDTALEVQRRIDAIRGAA</sequence>
<organism evidence="2 3">
    <name type="scientific">Antiquaquibacter oligotrophicus</name>
    <dbReference type="NCBI Taxonomy" id="2880260"/>
    <lineage>
        <taxon>Bacteria</taxon>
        <taxon>Bacillati</taxon>
        <taxon>Actinomycetota</taxon>
        <taxon>Actinomycetes</taxon>
        <taxon>Micrococcales</taxon>
        <taxon>Microbacteriaceae</taxon>
        <taxon>Antiquaquibacter</taxon>
    </lineage>
</organism>
<dbReference type="InterPro" id="IPR027843">
    <property type="entry name" value="DUF4440"/>
</dbReference>
<dbReference type="Proteomes" id="UP001160142">
    <property type="component" value="Unassembled WGS sequence"/>
</dbReference>
<dbReference type="Pfam" id="PF14534">
    <property type="entry name" value="DUF4440"/>
    <property type="match status" value="1"/>
</dbReference>
<name>A0ABT6KSH7_9MICO</name>
<evidence type="ECO:0000259" key="1">
    <source>
        <dbReference type="Pfam" id="PF14534"/>
    </source>
</evidence>
<dbReference type="EMBL" id="JARXVQ010000001">
    <property type="protein sequence ID" value="MDH6182453.1"/>
    <property type="molecule type" value="Genomic_DNA"/>
</dbReference>
<protein>
    <recommendedName>
        <fullName evidence="1">DUF4440 domain-containing protein</fullName>
    </recommendedName>
</protein>
<dbReference type="InterPro" id="IPR032710">
    <property type="entry name" value="NTF2-like_dom_sf"/>
</dbReference>
<evidence type="ECO:0000313" key="2">
    <source>
        <dbReference type="EMBL" id="MDH6182453.1"/>
    </source>
</evidence>
<comment type="caution">
    <text evidence="2">The sequence shown here is derived from an EMBL/GenBank/DDBJ whole genome shotgun (WGS) entry which is preliminary data.</text>
</comment>
<proteinExistence type="predicted"/>
<dbReference type="SUPFAM" id="SSF54427">
    <property type="entry name" value="NTF2-like"/>
    <property type="match status" value="1"/>
</dbReference>
<keyword evidence="3" id="KW-1185">Reference proteome</keyword>